<accession>A0A8T0ECB3</accession>
<reference evidence="2" key="2">
    <citation type="submission" date="2020-06" db="EMBL/GenBank/DDBJ databases">
        <authorList>
            <person name="Sheffer M."/>
        </authorList>
    </citation>
    <scope>NUCLEOTIDE SEQUENCE</scope>
</reference>
<feature type="signal peptide" evidence="1">
    <location>
        <begin position="1"/>
        <end position="24"/>
    </location>
</feature>
<organism evidence="2 3">
    <name type="scientific">Argiope bruennichi</name>
    <name type="common">Wasp spider</name>
    <name type="synonym">Aranea bruennichi</name>
    <dbReference type="NCBI Taxonomy" id="94029"/>
    <lineage>
        <taxon>Eukaryota</taxon>
        <taxon>Metazoa</taxon>
        <taxon>Ecdysozoa</taxon>
        <taxon>Arthropoda</taxon>
        <taxon>Chelicerata</taxon>
        <taxon>Arachnida</taxon>
        <taxon>Araneae</taxon>
        <taxon>Araneomorphae</taxon>
        <taxon>Entelegynae</taxon>
        <taxon>Araneoidea</taxon>
        <taxon>Araneidae</taxon>
        <taxon>Argiope</taxon>
    </lineage>
</organism>
<evidence type="ECO:0000256" key="1">
    <source>
        <dbReference type="SAM" id="SignalP"/>
    </source>
</evidence>
<sequence length="242" mass="27079">MSLFVTEISFRIRLTLMWITGALTVRSEQQQNTTDVNLFPDWISCRQVTHQIVPIMEINCPITGRIYLQLPTAFLSWSKRAVCQYGCKTNTFVDMALYYNFIWLVVLRPLAILHALYMQTGEWGNAFYMDFGSHLVLAFSAVFSPFSVGNPTAAPPEPSRLTETINPIIMQKKQKDSTGGGILTSVPDVCPQTGSIRLGSAYVIPPVKRVESYENISDLKDIAKDCSVALENKEKPGEESVC</sequence>
<gene>
    <name evidence="2" type="ORF">HNY73_017818</name>
</gene>
<comment type="caution">
    <text evidence="2">The sequence shown here is derived from an EMBL/GenBank/DDBJ whole genome shotgun (WGS) entry which is preliminary data.</text>
</comment>
<keyword evidence="3" id="KW-1185">Reference proteome</keyword>
<dbReference type="Proteomes" id="UP000807504">
    <property type="component" value="Unassembled WGS sequence"/>
</dbReference>
<dbReference type="EMBL" id="JABXBU010002228">
    <property type="protein sequence ID" value="KAF8770263.1"/>
    <property type="molecule type" value="Genomic_DNA"/>
</dbReference>
<feature type="chain" id="PRO_5035882056" evidence="1">
    <location>
        <begin position="25"/>
        <end position="242"/>
    </location>
</feature>
<evidence type="ECO:0000313" key="3">
    <source>
        <dbReference type="Proteomes" id="UP000807504"/>
    </source>
</evidence>
<evidence type="ECO:0000313" key="2">
    <source>
        <dbReference type="EMBL" id="KAF8770263.1"/>
    </source>
</evidence>
<proteinExistence type="predicted"/>
<keyword evidence="1" id="KW-0732">Signal</keyword>
<name>A0A8T0ECB3_ARGBR</name>
<protein>
    <submittedName>
        <fullName evidence="2">Uncharacterized protein</fullName>
    </submittedName>
</protein>
<dbReference type="AlphaFoldDB" id="A0A8T0ECB3"/>
<reference evidence="2" key="1">
    <citation type="journal article" date="2020" name="bioRxiv">
        <title>Chromosome-level reference genome of the European wasp spider Argiope bruennichi: a resource for studies on range expansion and evolutionary adaptation.</title>
        <authorList>
            <person name="Sheffer M.M."/>
            <person name="Hoppe A."/>
            <person name="Krehenwinkel H."/>
            <person name="Uhl G."/>
            <person name="Kuss A.W."/>
            <person name="Jensen L."/>
            <person name="Jensen C."/>
            <person name="Gillespie R.G."/>
            <person name="Hoff K.J."/>
            <person name="Prost S."/>
        </authorList>
    </citation>
    <scope>NUCLEOTIDE SEQUENCE</scope>
</reference>